<evidence type="ECO:0000313" key="4">
    <source>
        <dbReference type="Proteomes" id="UP000530670"/>
    </source>
</evidence>
<protein>
    <submittedName>
        <fullName evidence="3">Uncharacterized protein</fullName>
    </submittedName>
</protein>
<evidence type="ECO:0000313" key="3">
    <source>
        <dbReference type="EMBL" id="KAF5634763.1"/>
    </source>
</evidence>
<feature type="compositionally biased region" description="Basic residues" evidence="1">
    <location>
        <begin position="97"/>
        <end position="112"/>
    </location>
</feature>
<name>A0A8H5RKK3_9HYPO</name>
<feature type="compositionally biased region" description="Basic and acidic residues" evidence="1">
    <location>
        <begin position="538"/>
        <end position="551"/>
    </location>
</feature>
<feature type="compositionally biased region" description="Basic residues" evidence="1">
    <location>
        <begin position="347"/>
        <end position="356"/>
    </location>
</feature>
<feature type="compositionally biased region" description="Basic and acidic residues" evidence="1">
    <location>
        <begin position="650"/>
        <end position="678"/>
    </location>
</feature>
<keyword evidence="4" id="KW-1185">Reference proteome</keyword>
<feature type="compositionally biased region" description="Basic residues" evidence="1">
    <location>
        <begin position="125"/>
        <end position="136"/>
    </location>
</feature>
<evidence type="ECO:0000256" key="2">
    <source>
        <dbReference type="SAM" id="SignalP"/>
    </source>
</evidence>
<feature type="compositionally biased region" description="Basic and acidic residues" evidence="1">
    <location>
        <begin position="710"/>
        <end position="721"/>
    </location>
</feature>
<keyword evidence="2" id="KW-0732">Signal</keyword>
<sequence>MKLTNTILVALQASMGLAFVVPNDDIKKAMTQHKHDDADLDENKFHGYEQITKITSHRYFGPKDHKHHHEEKKHDGEDEDEDEDDDTDDDDDDKKEHVHHPQKVKEKHNKSKKHDDDEGNDDGHKKHHSHNSKKKQHVEEDDDKEEDKEPKLIFHTDEYKKAKKEAEDKFPWLKDDASETPKSNHRHKFIKDARKKYNSAQHVQLETPKHYSKDKDEDNQLKEAKQKLPSFIKNVVLETPKRYNELKNKENQVKEGKKKETNLKDGKMYKKIHRGGMVVKRDIDINIHAPTFEIYHDSDKKHEHGDAELVKIFHVSSQESTHGTKDPEYKHDDEQKHKESTKEHHSLPKSHHKHTGSKNYDSHDKDHFGGAKKYPQSSKDHNQTQGHHPTPVVEVTKKLVELLAPIIKPKTGRPDSSKEPSQQYKSYPSHAYSDKGCPSPHDNRYPNYKKPYSPKDTHYDDESKNGHKKSDQAEDKRIDEKKKNNALRVIIESLAELLAKKAIAHKHSPKKTHPSQDDHDRHYESKKKHHPHQRPSYRYKEHAEYKHDDSKKHVKLSQDSSSHYEPGYKHEELDSHHNGKKNDYDHDHDHEDSKKGRYSHNKPISRYKKKIDYKHDDEEKHIKVSKDHVSQHEPTHHDEKPDHHHYHHGKDHERPKRPGPHHDHQEAEHHGHSEKSKDYYPYNKPKHQYKEHSKYKHDDDNGRGPFDQRVNLDRKPIDHYTKSRHHKDHEDETKAYKDHLSHLETHTKRSSNIVPKLNTTQILNLEALSPQDRKRIAMGLPLDRQTRKEFGEFKDCSPKLIAKLNVMYARILDDPKYAPFIKYLNTEREFRNRKRCSFKLTREMIASIEALDPETRALAADELNFDPQLQQEFVNSRKLSPGLIKKLEKWATKHGRDPKNKAILEKLMSQNKKRAISKSVLTPEMLAKIEAMDPMLRAVAADRLDFDPKLKKEFVNAKKLYPGLIKKLEKEYERIAKNPKYKKILEKLQACRKRAISKSVLTPEVLAKIEAMDPMLRAVAADRLDFDPKLKKEFINAKKLYPSLIKKLEKEYERIAGNPKYKKILEKLQARRKRAAPTPPIPKIPNEMLKRIEAMDPILRRVFAERFDLPAKLTDEFVDCGKLDQQMIHKLNWEYARIHKDPTFKKILQDFNINFKRSEGQDEKTEDELKPLTEDEKKEEAKLKKQELKETEASQPKRLTATELEYIGHLPKVLRAKIAKKMDMPKDLRKWFTKKQSYTGENLERLNEVWLRIQQDPEYADVVKQVQSLYYTKDGPIEAKYFKNLREKVEEAAKAKDRARAETPREDKIQTRSVHQLTEKELERLLKLDKYERQALARKVGLEQSLAREFINASKPSTGFLEKLNEAVSKSVGTPQYRELLKLVGKELPKPKEEKLKLESIKKDVRLEIAKSLEFDDFTRDEFLEAKALEGRLLDKVAKFWGVKRMKNAEQGKDDIKHPEVISKLLESALDKTGQQGSGVQSKSTDGKKLTEAEQKMKDKVEKTKANGWCDEFVSELGDSFGPEEKKGKKDGN</sequence>
<feature type="compositionally biased region" description="Basic residues" evidence="1">
    <location>
        <begin position="524"/>
        <end position="537"/>
    </location>
</feature>
<evidence type="ECO:0000256" key="1">
    <source>
        <dbReference type="SAM" id="MobiDB-lite"/>
    </source>
</evidence>
<feature type="chain" id="PRO_5034060312" evidence="2">
    <location>
        <begin position="19"/>
        <end position="1533"/>
    </location>
</feature>
<feature type="compositionally biased region" description="Acidic residues" evidence="1">
    <location>
        <begin position="77"/>
        <end position="93"/>
    </location>
</feature>
<gene>
    <name evidence="3" type="ORF">FTJAE_6630</name>
</gene>
<reference evidence="3 4" key="1">
    <citation type="submission" date="2020-05" db="EMBL/GenBank/DDBJ databases">
        <title>Identification and distribution of gene clusters putatively required for synthesis of sphingolipid metabolism inhibitors in phylogenetically diverse species of the filamentous fungus Fusarium.</title>
        <authorList>
            <person name="Kim H.-S."/>
            <person name="Busman M."/>
            <person name="Brown D.W."/>
            <person name="Divon H."/>
            <person name="Uhlig S."/>
            <person name="Proctor R.H."/>
        </authorList>
    </citation>
    <scope>NUCLEOTIDE SEQUENCE [LARGE SCALE GENOMIC DNA]</scope>
    <source>
        <strain evidence="3 4">NRRL 66243</strain>
    </source>
</reference>
<dbReference type="GeneID" id="59305532"/>
<feature type="compositionally biased region" description="Basic and acidic residues" evidence="1">
    <location>
        <begin position="566"/>
        <end position="595"/>
    </location>
</feature>
<feature type="compositionally biased region" description="Basic and acidic residues" evidence="1">
    <location>
        <begin position="147"/>
        <end position="179"/>
    </location>
</feature>
<feature type="compositionally biased region" description="Basic and acidic residues" evidence="1">
    <location>
        <begin position="322"/>
        <end position="346"/>
    </location>
</feature>
<feature type="compositionally biased region" description="Polar residues" evidence="1">
    <location>
        <begin position="1473"/>
        <end position="1484"/>
    </location>
</feature>
<feature type="compositionally biased region" description="Basic and acidic residues" evidence="1">
    <location>
        <begin position="613"/>
        <end position="642"/>
    </location>
</feature>
<organism evidence="3 4">
    <name type="scientific">Fusarium tjaetaba</name>
    <dbReference type="NCBI Taxonomy" id="1567544"/>
    <lineage>
        <taxon>Eukaryota</taxon>
        <taxon>Fungi</taxon>
        <taxon>Dikarya</taxon>
        <taxon>Ascomycota</taxon>
        <taxon>Pezizomycotina</taxon>
        <taxon>Sordariomycetes</taxon>
        <taxon>Hypocreomycetidae</taxon>
        <taxon>Hypocreales</taxon>
        <taxon>Nectriaceae</taxon>
        <taxon>Fusarium</taxon>
        <taxon>Fusarium fujikuroi species complex</taxon>
    </lineage>
</organism>
<feature type="compositionally biased region" description="Basic residues" evidence="1">
    <location>
        <begin position="596"/>
        <end position="612"/>
    </location>
</feature>
<dbReference type="Proteomes" id="UP000530670">
    <property type="component" value="Unassembled WGS sequence"/>
</dbReference>
<feature type="region of interest" description="Disordered" evidence="1">
    <location>
        <begin position="501"/>
        <end position="732"/>
    </location>
</feature>
<dbReference type="EMBL" id="JAAQRI010000129">
    <property type="protein sequence ID" value="KAF5634763.1"/>
    <property type="molecule type" value="Genomic_DNA"/>
</dbReference>
<dbReference type="OrthoDB" id="5100997at2759"/>
<feature type="region of interest" description="Disordered" evidence="1">
    <location>
        <begin position="248"/>
        <end position="268"/>
    </location>
</feature>
<proteinExistence type="predicted"/>
<feature type="compositionally biased region" description="Basic and acidic residues" evidence="1">
    <location>
        <begin position="688"/>
        <end position="702"/>
    </location>
</feature>
<feature type="compositionally biased region" description="Basic and acidic residues" evidence="1">
    <location>
        <begin position="207"/>
        <end position="226"/>
    </location>
</feature>
<accession>A0A8H5RKK3</accession>
<feature type="compositionally biased region" description="Basic and acidic residues" evidence="1">
    <location>
        <begin position="360"/>
        <end position="369"/>
    </location>
</feature>
<feature type="region of interest" description="Disordered" evidence="1">
    <location>
        <begin position="1470"/>
        <end position="1503"/>
    </location>
</feature>
<feature type="compositionally biased region" description="Basic and acidic residues" evidence="1">
    <location>
        <begin position="113"/>
        <end position="124"/>
    </location>
</feature>
<feature type="compositionally biased region" description="Basic and acidic residues" evidence="1">
    <location>
        <begin position="453"/>
        <end position="483"/>
    </location>
</feature>
<feature type="compositionally biased region" description="Basic and acidic residues" evidence="1">
    <location>
        <begin position="514"/>
        <end position="523"/>
    </location>
</feature>
<feature type="region of interest" description="Disordered" evidence="1">
    <location>
        <begin position="55"/>
        <end position="226"/>
    </location>
</feature>
<feature type="compositionally biased region" description="Basic residues" evidence="1">
    <location>
        <begin position="183"/>
        <end position="197"/>
    </location>
</feature>
<feature type="region of interest" description="Disordered" evidence="1">
    <location>
        <begin position="1159"/>
        <end position="1178"/>
    </location>
</feature>
<comment type="caution">
    <text evidence="3">The sequence shown here is derived from an EMBL/GenBank/DDBJ whole genome shotgun (WGS) entry which is preliminary data.</text>
</comment>
<feature type="compositionally biased region" description="Basic and acidic residues" evidence="1">
    <location>
        <begin position="1485"/>
        <end position="1503"/>
    </location>
</feature>
<feature type="compositionally biased region" description="Basic residues" evidence="1">
    <location>
        <begin position="502"/>
        <end position="513"/>
    </location>
</feature>
<feature type="signal peptide" evidence="2">
    <location>
        <begin position="1"/>
        <end position="18"/>
    </location>
</feature>
<feature type="region of interest" description="Disordered" evidence="1">
    <location>
        <begin position="314"/>
        <end position="486"/>
    </location>
</feature>
<dbReference type="RefSeq" id="XP_037206303.1">
    <property type="nucleotide sequence ID" value="XM_037353262.1"/>
</dbReference>